<feature type="transmembrane region" description="Helical" evidence="6">
    <location>
        <begin position="352"/>
        <end position="369"/>
    </location>
</feature>
<reference evidence="7 8" key="1">
    <citation type="submission" date="2018-03" db="EMBL/GenBank/DDBJ databases">
        <title>Arenimonas caeni sp. nov., isolated from activated sludge.</title>
        <authorList>
            <person name="Liu H."/>
        </authorList>
    </citation>
    <scope>NUCLEOTIDE SEQUENCE [LARGE SCALE GENOMIC DNA]</scope>
    <source>
        <strain evidence="8">z29</strain>
    </source>
</reference>
<evidence type="ECO:0000256" key="1">
    <source>
        <dbReference type="ARBA" id="ARBA00004651"/>
    </source>
</evidence>
<dbReference type="CDD" id="cd13128">
    <property type="entry name" value="MATE_Wzx_like"/>
    <property type="match status" value="1"/>
</dbReference>
<keyword evidence="5 6" id="KW-0472">Membrane</keyword>
<proteinExistence type="predicted"/>
<feature type="transmembrane region" description="Helical" evidence="6">
    <location>
        <begin position="20"/>
        <end position="41"/>
    </location>
</feature>
<evidence type="ECO:0000256" key="3">
    <source>
        <dbReference type="ARBA" id="ARBA00022692"/>
    </source>
</evidence>
<feature type="transmembrane region" description="Helical" evidence="6">
    <location>
        <begin position="68"/>
        <end position="87"/>
    </location>
</feature>
<dbReference type="OrthoDB" id="103403at2"/>
<feature type="transmembrane region" description="Helical" evidence="6">
    <location>
        <begin position="158"/>
        <end position="178"/>
    </location>
</feature>
<accession>A0A2P6MBN2</accession>
<dbReference type="Pfam" id="PF01943">
    <property type="entry name" value="Polysacc_synt"/>
    <property type="match status" value="1"/>
</dbReference>
<feature type="transmembrane region" description="Helical" evidence="6">
    <location>
        <begin position="211"/>
        <end position="228"/>
    </location>
</feature>
<evidence type="ECO:0000256" key="5">
    <source>
        <dbReference type="ARBA" id="ARBA00023136"/>
    </source>
</evidence>
<name>A0A2P6MBN2_9GAMM</name>
<dbReference type="PANTHER" id="PTHR30250:SF11">
    <property type="entry name" value="O-ANTIGEN TRANSPORTER-RELATED"/>
    <property type="match status" value="1"/>
</dbReference>
<keyword evidence="4 6" id="KW-1133">Transmembrane helix</keyword>
<dbReference type="AlphaFoldDB" id="A0A2P6MBN2"/>
<evidence type="ECO:0000313" key="7">
    <source>
        <dbReference type="EMBL" id="PRH83408.1"/>
    </source>
</evidence>
<comment type="subcellular location">
    <subcellularLocation>
        <location evidence="1">Cell membrane</location>
        <topology evidence="1">Multi-pass membrane protein</topology>
    </subcellularLocation>
</comment>
<dbReference type="PANTHER" id="PTHR30250">
    <property type="entry name" value="PST FAMILY PREDICTED COLANIC ACID TRANSPORTER"/>
    <property type="match status" value="1"/>
</dbReference>
<dbReference type="EMBL" id="PVLF01000002">
    <property type="protein sequence ID" value="PRH83408.1"/>
    <property type="molecule type" value="Genomic_DNA"/>
</dbReference>
<protein>
    <submittedName>
        <fullName evidence="7">Uncharacterized protein</fullName>
    </submittedName>
</protein>
<dbReference type="RefSeq" id="WP_106989287.1">
    <property type="nucleotide sequence ID" value="NZ_KZ679084.1"/>
</dbReference>
<evidence type="ECO:0000256" key="2">
    <source>
        <dbReference type="ARBA" id="ARBA00022475"/>
    </source>
</evidence>
<feature type="transmembrane region" description="Helical" evidence="6">
    <location>
        <begin position="133"/>
        <end position="152"/>
    </location>
</feature>
<keyword evidence="8" id="KW-1185">Reference proteome</keyword>
<keyword evidence="3 6" id="KW-0812">Transmembrane</keyword>
<dbReference type="InterPro" id="IPR050833">
    <property type="entry name" value="Poly_Biosynth_Transport"/>
</dbReference>
<evidence type="ECO:0000256" key="6">
    <source>
        <dbReference type="SAM" id="Phobius"/>
    </source>
</evidence>
<dbReference type="Proteomes" id="UP000241736">
    <property type="component" value="Unassembled WGS sequence"/>
</dbReference>
<feature type="transmembrane region" description="Helical" evidence="6">
    <location>
        <begin position="240"/>
        <end position="264"/>
    </location>
</feature>
<comment type="caution">
    <text evidence="7">The sequence shown here is derived from an EMBL/GenBank/DDBJ whole genome shotgun (WGS) entry which is preliminary data.</text>
</comment>
<dbReference type="InterPro" id="IPR002797">
    <property type="entry name" value="Polysacc_synth"/>
</dbReference>
<feature type="transmembrane region" description="Helical" evidence="6">
    <location>
        <begin position="318"/>
        <end position="340"/>
    </location>
</feature>
<keyword evidence="2" id="KW-1003">Cell membrane</keyword>
<gene>
    <name evidence="7" type="ORF">C6N40_01800</name>
</gene>
<evidence type="ECO:0000256" key="4">
    <source>
        <dbReference type="ARBA" id="ARBA00022989"/>
    </source>
</evidence>
<organism evidence="7 8">
    <name type="scientific">Arenimonas caeni</name>
    <dbReference type="NCBI Taxonomy" id="2058085"/>
    <lineage>
        <taxon>Bacteria</taxon>
        <taxon>Pseudomonadati</taxon>
        <taxon>Pseudomonadota</taxon>
        <taxon>Gammaproteobacteria</taxon>
        <taxon>Lysobacterales</taxon>
        <taxon>Lysobacteraceae</taxon>
        <taxon>Arenimonas</taxon>
    </lineage>
</organism>
<dbReference type="GO" id="GO:0005886">
    <property type="term" value="C:plasma membrane"/>
    <property type="evidence" value="ECO:0007669"/>
    <property type="project" value="UniProtKB-SubCell"/>
</dbReference>
<evidence type="ECO:0000313" key="8">
    <source>
        <dbReference type="Proteomes" id="UP000241736"/>
    </source>
</evidence>
<feature type="transmembrane region" description="Helical" evidence="6">
    <location>
        <begin position="93"/>
        <end position="121"/>
    </location>
</feature>
<feature type="transmembrane region" description="Helical" evidence="6">
    <location>
        <begin position="276"/>
        <end position="298"/>
    </location>
</feature>
<sequence>MCASFVVGIQLARGLGPASYGIYGTAMAVVAVLMIPTELGLPQLVTREVAGTGRLGARAILSWALKRIVISSLLIVAVAGSAVMLLSEKIDPALRFALVAGFFWIPFVAIGNVFGATLRGLHWVVRGQLGEILVRPALMSASLLFVSMLLAWQLTPQVAMGLNVVSAISAAVLGYIWLKAALRADVPMGSRATIPPTLTFRQSMPIALTEGMRVLAGQIGVLILAFTAPDKAVGEYRVAIQVYAVLSMPSTLVNIGLAPMISALHSQGEKEKTQRLNDWISVFLVASSLAVFLAILLLGERFIHLSFGDGYEIVYELLSILLLGEIIISLFGHPIVYLNMVREQRAVMRRSALALGINAAIIACFAPVYGALGAIYGTLAGMLLWRVSCAWYARRALGVSTSLVMRIVPPKCRAG</sequence>